<sequence>MSDFEPLPPDLAALFEREKQSYDDDAGLKARVLSHVEWAVALGGPPGGGGGGGDPSGGAGHGGGDAPATGDGGASLASGGAHAAGAMHAAGAAFGLKTVVAATVSAFVAGGAVGGTVVKTVAPSLEPHVAVSAPAPSDFRGAPRPTFIAPPPIATLEQPEEPADLPPLDPEPAPKASSNAHLEHPGDITREREVLDAARAALARGRPEDAIAAAERHAQKWPRGYLVEEREAVLIQALALGGRRDEAERRANTFRKAYPQSILLPAIDAALTSP</sequence>
<feature type="compositionally biased region" description="Pro residues" evidence="1">
    <location>
        <begin position="164"/>
        <end position="173"/>
    </location>
</feature>
<reference evidence="2" key="1">
    <citation type="submission" date="2021-12" db="EMBL/GenBank/DDBJ databases">
        <title>Discovery of the Pendulisporaceae a myxobacterial family with distinct sporulation behavior and unique specialized metabolism.</title>
        <authorList>
            <person name="Garcia R."/>
            <person name="Popoff A."/>
            <person name="Bader C.D."/>
            <person name="Loehr J."/>
            <person name="Walesch S."/>
            <person name="Walt C."/>
            <person name="Boldt J."/>
            <person name="Bunk B."/>
            <person name="Haeckl F.J.F.P.J."/>
            <person name="Gunesch A.P."/>
            <person name="Birkelbach J."/>
            <person name="Nuebel U."/>
            <person name="Pietschmann T."/>
            <person name="Bach T."/>
            <person name="Mueller R."/>
        </authorList>
    </citation>
    <scope>NUCLEOTIDE SEQUENCE</scope>
    <source>
        <strain evidence="2">MSr11367</strain>
    </source>
</reference>
<gene>
    <name evidence="2" type="ORF">LVJ94_52570</name>
</gene>
<proteinExistence type="predicted"/>
<dbReference type="RefSeq" id="WP_394835165.1">
    <property type="nucleotide sequence ID" value="NZ_CP089929.1"/>
</dbReference>
<dbReference type="Proteomes" id="UP001374803">
    <property type="component" value="Chromosome"/>
</dbReference>
<feature type="compositionally biased region" description="Gly residues" evidence="1">
    <location>
        <begin position="44"/>
        <end position="73"/>
    </location>
</feature>
<keyword evidence="3" id="KW-1185">Reference proteome</keyword>
<evidence type="ECO:0000256" key="1">
    <source>
        <dbReference type="SAM" id="MobiDB-lite"/>
    </source>
</evidence>
<feature type="region of interest" description="Disordered" evidence="1">
    <location>
        <begin position="42"/>
        <end position="79"/>
    </location>
</feature>
<evidence type="ECO:0000313" key="2">
    <source>
        <dbReference type="EMBL" id="WXB05519.1"/>
    </source>
</evidence>
<dbReference type="EMBL" id="CP089983">
    <property type="protein sequence ID" value="WXB05519.1"/>
    <property type="molecule type" value="Genomic_DNA"/>
</dbReference>
<organism evidence="2 3">
    <name type="scientific">Pendulispora rubella</name>
    <dbReference type="NCBI Taxonomy" id="2741070"/>
    <lineage>
        <taxon>Bacteria</taxon>
        <taxon>Pseudomonadati</taxon>
        <taxon>Myxococcota</taxon>
        <taxon>Myxococcia</taxon>
        <taxon>Myxococcales</taxon>
        <taxon>Sorangiineae</taxon>
        <taxon>Pendulisporaceae</taxon>
        <taxon>Pendulispora</taxon>
    </lineage>
</organism>
<accession>A0ABZ2L7I8</accession>
<evidence type="ECO:0000313" key="3">
    <source>
        <dbReference type="Proteomes" id="UP001374803"/>
    </source>
</evidence>
<name>A0ABZ2L7I8_9BACT</name>
<feature type="region of interest" description="Disordered" evidence="1">
    <location>
        <begin position="154"/>
        <end position="187"/>
    </location>
</feature>
<protein>
    <submittedName>
        <fullName evidence="2">Uncharacterized protein</fullName>
    </submittedName>
</protein>